<dbReference type="KEGG" id="plw:D5F53_14190"/>
<evidence type="ECO:0000313" key="1">
    <source>
        <dbReference type="EMBL" id="AYB44366.1"/>
    </source>
</evidence>
<dbReference type="AlphaFoldDB" id="A0A385TLB2"/>
<sequence length="80" mass="9208">MTLLLYAIRVIFTRLMSDEPNLHYAPLLTDLSRFILIMPTSQHASVLVEYALMTVWRTSFETLTQYKFGNVNPLSGQSKL</sequence>
<dbReference type="EMBL" id="CP032412">
    <property type="protein sequence ID" value="AYB44366.1"/>
    <property type="molecule type" value="Genomic_DNA"/>
</dbReference>
<organism evidence="1 2">
    <name type="scientific">Paenibacillus lautus</name>
    <name type="common">Bacillus lautus</name>
    <dbReference type="NCBI Taxonomy" id="1401"/>
    <lineage>
        <taxon>Bacteria</taxon>
        <taxon>Bacillati</taxon>
        <taxon>Bacillota</taxon>
        <taxon>Bacilli</taxon>
        <taxon>Bacillales</taxon>
        <taxon>Paenibacillaceae</taxon>
        <taxon>Paenibacillus</taxon>
    </lineage>
</organism>
<accession>A0A385TLB2</accession>
<keyword evidence="2" id="KW-1185">Reference proteome</keyword>
<dbReference type="Proteomes" id="UP000266552">
    <property type="component" value="Chromosome"/>
</dbReference>
<evidence type="ECO:0000313" key="2">
    <source>
        <dbReference type="Proteomes" id="UP000266552"/>
    </source>
</evidence>
<gene>
    <name evidence="1" type="ORF">D5F53_14190</name>
</gene>
<proteinExistence type="predicted"/>
<protein>
    <submittedName>
        <fullName evidence="1">Uncharacterized protein</fullName>
    </submittedName>
</protein>
<name>A0A385TLB2_PAELA</name>
<reference evidence="1 2" key="1">
    <citation type="submission" date="2018-09" db="EMBL/GenBank/DDBJ databases">
        <title>Genome Sequence of Paenibacillus lautus Strain E7593-69, Azo Dye-Degrading Bacteria, Isolated from Commercial Tattoo Inks.</title>
        <authorList>
            <person name="Nho S.W."/>
            <person name="Kim S.-J."/>
            <person name="Kweon O."/>
            <person name="Cerniglia C.E."/>
        </authorList>
    </citation>
    <scope>NUCLEOTIDE SEQUENCE [LARGE SCALE GENOMIC DNA]</scope>
    <source>
        <strain evidence="1 2">E7593-69</strain>
    </source>
</reference>